<dbReference type="PANTHER" id="PTHR33119">
    <property type="entry name" value="IFI3P"/>
    <property type="match status" value="1"/>
</dbReference>
<evidence type="ECO:0000259" key="1">
    <source>
        <dbReference type="Pfam" id="PF14033"/>
    </source>
</evidence>
<keyword evidence="3" id="KW-1185">Reference proteome</keyword>
<dbReference type="InterPro" id="IPR049192">
    <property type="entry name" value="DUF4246_C"/>
</dbReference>
<evidence type="ECO:0000313" key="3">
    <source>
        <dbReference type="Proteomes" id="UP000582016"/>
    </source>
</evidence>
<comment type="caution">
    <text evidence="2">The sequence shown here is derived from an EMBL/GenBank/DDBJ whole genome shotgun (WGS) entry which is preliminary data.</text>
</comment>
<feature type="domain" description="DUF4246" evidence="1">
    <location>
        <begin position="2"/>
        <end position="178"/>
    </location>
</feature>
<dbReference type="Proteomes" id="UP000582016">
    <property type="component" value="Unassembled WGS sequence"/>
</dbReference>
<protein>
    <recommendedName>
        <fullName evidence="1">DUF4246 domain-containing protein</fullName>
    </recommendedName>
</protein>
<dbReference type="OrthoDB" id="415532at2759"/>
<reference evidence="2 3" key="1">
    <citation type="submission" date="2020-05" db="EMBL/GenBank/DDBJ databases">
        <title>Identification and distribution of gene clusters putatively required for synthesis of sphingolipid metabolism inhibitors in phylogenetically diverse species of the filamentous fungus Fusarium.</title>
        <authorList>
            <person name="Kim H.-S."/>
            <person name="Busman M."/>
            <person name="Brown D.W."/>
            <person name="Divon H."/>
            <person name="Uhlig S."/>
            <person name="Proctor R.H."/>
        </authorList>
    </citation>
    <scope>NUCLEOTIDE SEQUENCE [LARGE SCALE GENOMIC DNA]</scope>
    <source>
        <strain evidence="2 3">NRRL 13617</strain>
    </source>
</reference>
<dbReference type="AlphaFoldDB" id="A0A8H5NLY2"/>
<name>A0A8H5NLY2_9HYPO</name>
<dbReference type="EMBL" id="JAAOAQ010000061">
    <property type="protein sequence ID" value="KAF5569543.1"/>
    <property type="molecule type" value="Genomic_DNA"/>
</dbReference>
<feature type="domain" description="DUF4246" evidence="1">
    <location>
        <begin position="204"/>
        <end position="360"/>
    </location>
</feature>
<evidence type="ECO:0000313" key="2">
    <source>
        <dbReference type="EMBL" id="KAF5569543.1"/>
    </source>
</evidence>
<dbReference type="PANTHER" id="PTHR33119:SF1">
    <property type="entry name" value="FE2OG DIOXYGENASE DOMAIN-CONTAINING PROTEIN"/>
    <property type="match status" value="1"/>
</dbReference>
<accession>A0A8H5NLY2</accession>
<dbReference type="Pfam" id="PF14033">
    <property type="entry name" value="DUF4246"/>
    <property type="match status" value="2"/>
</dbReference>
<proteinExistence type="predicted"/>
<gene>
    <name evidence="2" type="ORF">FPHYL_2071</name>
</gene>
<sequence length="402" mass="45888">MESSSCAIKSGALFPNELMQRLRGAAALLEGVPGPQRDWHPGSYDKVLDLVHPSLWPLVFGRSRIVSDKYATLDKCLDHSGSGVVIPEPKRPHLRMPAGSRSFAEDNDKRDLSLRYQWLPCDVDLTGGRPQIKSYINNLHSVRYKAVYSLVEELIEKSLPAWDIVCRSARKEFRFKRFGTVHEVKWTCDVPEHCEKIHGCYPSIIVKIANIHLTPEKPRYDGGSWHVEGQPNEHICATALFYYDSDNITESRLSFRTHADRDNLGDRISYSQGDHAGIEAIFAINAKGDKMQDLGRVMTQEGRALFFPNIYQHRVEPFELAYKTRLRRRKIVTLFLVGPVIPIISTGNVPPQQKHRWKDELGESEPLSYLPGEIMISQKVDFPHGIDEASRIREDLNQSERY</sequence>
<organism evidence="2 3">
    <name type="scientific">Fusarium phyllophilum</name>
    <dbReference type="NCBI Taxonomy" id="47803"/>
    <lineage>
        <taxon>Eukaryota</taxon>
        <taxon>Fungi</taxon>
        <taxon>Dikarya</taxon>
        <taxon>Ascomycota</taxon>
        <taxon>Pezizomycotina</taxon>
        <taxon>Sordariomycetes</taxon>
        <taxon>Hypocreomycetidae</taxon>
        <taxon>Hypocreales</taxon>
        <taxon>Nectriaceae</taxon>
        <taxon>Fusarium</taxon>
        <taxon>Fusarium fujikuroi species complex</taxon>
    </lineage>
</organism>
<dbReference type="InterPro" id="IPR025340">
    <property type="entry name" value="DUF4246"/>
</dbReference>